<feature type="binding site" evidence="8">
    <location>
        <position position="458"/>
    </location>
    <ligand>
        <name>Na(+)</name>
        <dbReference type="ChEBI" id="CHEBI:29101"/>
        <label>1</label>
    </ligand>
</feature>
<evidence type="ECO:0000313" key="11">
    <source>
        <dbReference type="EMBL" id="CAD5118984.1"/>
    </source>
</evidence>
<keyword evidence="8" id="KW-0915">Sodium</keyword>
<comment type="subcellular location">
    <subcellularLocation>
        <location evidence="1">Membrane</location>
        <topology evidence="1">Multi-pass membrane protein</topology>
    </subcellularLocation>
</comment>
<evidence type="ECO:0000256" key="4">
    <source>
        <dbReference type="ARBA" id="ARBA00022692"/>
    </source>
</evidence>
<dbReference type="AlphaFoldDB" id="A0A7I8VTD7"/>
<keyword evidence="8" id="KW-0479">Metal-binding</keyword>
<dbReference type="GO" id="GO:0005283">
    <property type="term" value="F:amino acid:sodium symporter activity"/>
    <property type="evidence" value="ECO:0007669"/>
    <property type="project" value="TreeGrafter"/>
</dbReference>
<reference evidence="11 12" key="1">
    <citation type="submission" date="2020-08" db="EMBL/GenBank/DDBJ databases">
        <authorList>
            <person name="Hejnol A."/>
        </authorList>
    </citation>
    <scope>NUCLEOTIDE SEQUENCE [LARGE SCALE GENOMIC DNA]</scope>
</reference>
<evidence type="ECO:0000256" key="6">
    <source>
        <dbReference type="ARBA" id="ARBA00023136"/>
    </source>
</evidence>
<feature type="binding site" evidence="8">
    <location>
        <position position="388"/>
    </location>
    <ligand>
        <name>Na(+)</name>
        <dbReference type="ChEBI" id="CHEBI:29101"/>
        <label>1</label>
    </ligand>
</feature>
<dbReference type="EMBL" id="CAJFCJ010000009">
    <property type="protein sequence ID" value="CAD5118984.1"/>
    <property type="molecule type" value="Genomic_DNA"/>
</dbReference>
<dbReference type="InterPro" id="IPR037272">
    <property type="entry name" value="SNS_sf"/>
</dbReference>
<feature type="binding site" evidence="8">
    <location>
        <position position="455"/>
    </location>
    <ligand>
        <name>Na(+)</name>
        <dbReference type="ChEBI" id="CHEBI:29101"/>
        <label>1</label>
    </ligand>
</feature>
<protein>
    <submittedName>
        <fullName evidence="11">DgyrCDS7648</fullName>
    </submittedName>
</protein>
<feature type="transmembrane region" description="Helical" evidence="10">
    <location>
        <begin position="520"/>
        <end position="539"/>
    </location>
</feature>
<feature type="transmembrane region" description="Helical" evidence="10">
    <location>
        <begin position="299"/>
        <end position="320"/>
    </location>
</feature>
<dbReference type="GO" id="GO:0046872">
    <property type="term" value="F:metal ion binding"/>
    <property type="evidence" value="ECO:0007669"/>
    <property type="project" value="UniProtKB-KW"/>
</dbReference>
<evidence type="ECO:0000256" key="9">
    <source>
        <dbReference type="PIRSR" id="PIRSR600175-2"/>
    </source>
</evidence>
<dbReference type="Proteomes" id="UP000549394">
    <property type="component" value="Unassembled WGS sequence"/>
</dbReference>
<keyword evidence="12" id="KW-1185">Reference proteome</keyword>
<evidence type="ECO:0000256" key="10">
    <source>
        <dbReference type="SAM" id="Phobius"/>
    </source>
</evidence>
<evidence type="ECO:0000256" key="3">
    <source>
        <dbReference type="ARBA" id="ARBA00022448"/>
    </source>
</evidence>
<feature type="transmembrane region" description="Helical" evidence="10">
    <location>
        <begin position="566"/>
        <end position="587"/>
    </location>
</feature>
<feature type="transmembrane region" description="Helical" evidence="10">
    <location>
        <begin position="444"/>
        <end position="465"/>
    </location>
</feature>
<accession>A0A7I8VTD7</accession>
<name>A0A7I8VTD7_9ANNE</name>
<dbReference type="GO" id="GO:0089718">
    <property type="term" value="P:amino acid import across plasma membrane"/>
    <property type="evidence" value="ECO:0007669"/>
    <property type="project" value="TreeGrafter"/>
</dbReference>
<dbReference type="SUPFAM" id="SSF161070">
    <property type="entry name" value="SNF-like"/>
    <property type="match status" value="1"/>
</dbReference>
<evidence type="ECO:0000256" key="8">
    <source>
        <dbReference type="PIRSR" id="PIRSR600175-1"/>
    </source>
</evidence>
<comment type="caution">
    <text evidence="11">The sequence shown here is derived from an EMBL/GenBank/DDBJ whole genome shotgun (WGS) entry which is preliminary data.</text>
</comment>
<feature type="transmembrane region" description="Helical" evidence="10">
    <location>
        <begin position="418"/>
        <end position="438"/>
    </location>
</feature>
<dbReference type="PANTHER" id="PTHR11616">
    <property type="entry name" value="SODIUM/CHLORIDE DEPENDENT TRANSPORTER"/>
    <property type="match status" value="1"/>
</dbReference>
<feature type="binding site" evidence="8">
    <location>
        <position position="356"/>
    </location>
    <ligand>
        <name>Na(+)</name>
        <dbReference type="ChEBI" id="CHEBI:29101"/>
        <label>1</label>
    </ligand>
</feature>
<evidence type="ECO:0000256" key="5">
    <source>
        <dbReference type="ARBA" id="ARBA00022989"/>
    </source>
</evidence>
<evidence type="ECO:0000256" key="7">
    <source>
        <dbReference type="ARBA" id="ARBA00023180"/>
    </source>
</evidence>
<dbReference type="InterPro" id="IPR000175">
    <property type="entry name" value="Na/ntran_symport"/>
</dbReference>
<dbReference type="OrthoDB" id="6581954at2759"/>
<dbReference type="GO" id="GO:0015179">
    <property type="term" value="F:L-amino acid transmembrane transporter activity"/>
    <property type="evidence" value="ECO:0007669"/>
    <property type="project" value="TreeGrafter"/>
</dbReference>
<feature type="transmembrane region" description="Helical" evidence="10">
    <location>
        <begin position="118"/>
        <end position="151"/>
    </location>
</feature>
<feature type="transmembrane region" description="Helical" evidence="10">
    <location>
        <begin position="78"/>
        <end position="98"/>
    </location>
</feature>
<dbReference type="PRINTS" id="PR00176">
    <property type="entry name" value="NANEUSMPORT"/>
</dbReference>
<comment type="similarity">
    <text evidence="2">Belongs to the sodium:neurotransmitter symporter (SNF) (TC 2.A.22) family.</text>
</comment>
<feature type="transmembrane region" description="Helical" evidence="10">
    <location>
        <begin position="274"/>
        <end position="293"/>
    </location>
</feature>
<keyword evidence="6 10" id="KW-0472">Membrane</keyword>
<feature type="transmembrane region" description="Helical" evidence="10">
    <location>
        <begin position="607"/>
        <end position="626"/>
    </location>
</feature>
<keyword evidence="7" id="KW-0325">Glycoprotein</keyword>
<feature type="binding site" evidence="8">
    <location>
        <position position="64"/>
    </location>
    <ligand>
        <name>Na(+)</name>
        <dbReference type="ChEBI" id="CHEBI:29101"/>
        <label>1</label>
    </ligand>
</feature>
<sequence>MTDKKSYNAAKNKIRDIQTKHPIKSLQDTEKQDFSLEENEERGNWIGRADFVLAAIGCVIGLGNIWQFPYMCYKHGGFAFLITYCVSLIFVGIPMFYLELNLGQFTSSSMLTCWTYLPIMKGVGFCMIMLLCITSIYYMSIITWGLWYFGYSIVYRSESKWTRCDNEWNTPHCILLIMKDEAKLCLNETVKAMYNTSVNLANGRCYGSRNLTFGGETKLYHSVPLGDLDKSVYNISHDSHIFKWTLPTEEFFYSRLTKSTDYDMNKFGTIQWELAVCSGILWILSFLAIIKGMKYYGKIVYFTNFAKCTLLLSLLLRGLLLKGREEGLKVLYDEFNINQLLGSEIWVDSVKQTIFSLGLCEGTLITLASFNRFHNETLKDTILVTLTNHIFSILCGLTVFSFFGEALRLAVDSTDDVFLLEHSIDFLFIVVPFIISYIPASASWTSVLFLLILFLGIDTSLAYVNSIKSSLYDLNPNYFRKRNIRLSFGLCFIFFLLGLPLCCNGGLYLTYLLDIFTKNWIKYILCFLECISIVYIYGVTRFTEDVGLMIGSKKVCFICNWSCSKYWWIITWGVITPISAIFVFVFEAVEYESFFRLDYYYPKWSEVLGWLIAISGGLVLIGYGAFKLVQNLLKKDIGSSFRPSKQWGPYLLKHRLQVVYAQDFCLDPHNVGVDFVDLLKSKISNNSSKV</sequence>
<dbReference type="GO" id="GO:0005886">
    <property type="term" value="C:plasma membrane"/>
    <property type="evidence" value="ECO:0007669"/>
    <property type="project" value="TreeGrafter"/>
</dbReference>
<evidence type="ECO:0000256" key="2">
    <source>
        <dbReference type="ARBA" id="ARBA00006459"/>
    </source>
</evidence>
<dbReference type="PANTHER" id="PTHR11616:SF321">
    <property type="entry name" value="SODIUM-DEPENDENT NUTRIENT AMINO ACID TRANSPORTER 1-RELATED"/>
    <property type="match status" value="1"/>
</dbReference>
<feature type="transmembrane region" description="Helical" evidence="10">
    <location>
        <begin position="45"/>
        <end position="66"/>
    </location>
</feature>
<feature type="binding site" evidence="8">
    <location>
        <position position="57"/>
    </location>
    <ligand>
        <name>Na(+)</name>
        <dbReference type="ChEBI" id="CHEBI:29101"/>
        <label>1</label>
    </ligand>
</feature>
<gene>
    <name evidence="11" type="ORF">DGYR_LOCUS7283</name>
</gene>
<feature type="transmembrane region" description="Helical" evidence="10">
    <location>
        <begin position="486"/>
        <end position="508"/>
    </location>
</feature>
<dbReference type="PROSITE" id="PS50267">
    <property type="entry name" value="NA_NEUROTRAN_SYMP_3"/>
    <property type="match status" value="1"/>
</dbReference>
<keyword evidence="4 10" id="KW-0812">Transmembrane</keyword>
<evidence type="ECO:0000256" key="1">
    <source>
        <dbReference type="ARBA" id="ARBA00004141"/>
    </source>
</evidence>
<evidence type="ECO:0000313" key="12">
    <source>
        <dbReference type="Proteomes" id="UP000549394"/>
    </source>
</evidence>
<keyword evidence="3" id="KW-0813">Transport</keyword>
<organism evidence="11 12">
    <name type="scientific">Dimorphilus gyrociliatus</name>
    <dbReference type="NCBI Taxonomy" id="2664684"/>
    <lineage>
        <taxon>Eukaryota</taxon>
        <taxon>Metazoa</taxon>
        <taxon>Spiralia</taxon>
        <taxon>Lophotrochozoa</taxon>
        <taxon>Annelida</taxon>
        <taxon>Polychaeta</taxon>
        <taxon>Polychaeta incertae sedis</taxon>
        <taxon>Dinophilidae</taxon>
        <taxon>Dimorphilus</taxon>
    </lineage>
</organism>
<dbReference type="Pfam" id="PF00209">
    <property type="entry name" value="SNF"/>
    <property type="match status" value="2"/>
</dbReference>
<keyword evidence="5 10" id="KW-1133">Transmembrane helix</keyword>
<keyword evidence="9" id="KW-1015">Disulfide bond</keyword>
<feature type="disulfide bond" evidence="9">
    <location>
        <begin position="164"/>
        <end position="173"/>
    </location>
</feature>
<feature type="transmembrane region" description="Helical" evidence="10">
    <location>
        <begin position="390"/>
        <end position="411"/>
    </location>
</feature>
<proteinExistence type="inferred from homology"/>